<sequence length="48" mass="5734">MKSEQKKGSDMRRRKMSRKSSRKSFRKNTGVHKVNHFNPRSFRGGIRL</sequence>
<proteinExistence type="predicted"/>
<name>A0A2R3UAF9_9VIRU</name>
<protein>
    <submittedName>
        <fullName evidence="2">Putative DNA binding protein</fullName>
    </submittedName>
</protein>
<feature type="compositionally biased region" description="Basic residues" evidence="1">
    <location>
        <begin position="12"/>
        <end position="35"/>
    </location>
</feature>
<organism evidence="2">
    <name type="scientific">Gokushovirinae environmental samples</name>
    <dbReference type="NCBI Taxonomy" id="1478972"/>
    <lineage>
        <taxon>Viruses</taxon>
        <taxon>Monodnaviria</taxon>
        <taxon>Sangervirae</taxon>
        <taxon>Phixviricota</taxon>
        <taxon>Malgrandaviricetes</taxon>
        <taxon>Petitvirales</taxon>
        <taxon>Microviridae</taxon>
        <taxon>environmental samples</taxon>
    </lineage>
</organism>
<feature type="compositionally biased region" description="Basic and acidic residues" evidence="1">
    <location>
        <begin position="1"/>
        <end position="11"/>
    </location>
</feature>
<accession>A0A2R3UAF9</accession>
<dbReference type="EMBL" id="MH029514">
    <property type="protein sequence ID" value="AVQ10163.1"/>
    <property type="molecule type" value="Genomic_DNA"/>
</dbReference>
<reference evidence="2" key="1">
    <citation type="submission" date="2018-03" db="EMBL/GenBank/DDBJ databases">
        <title>Twenty-four Novel Viral Genomes identified from the Dushanzi Mud Volcanic Sediment in Xinjiang, China.</title>
        <authorList>
            <person name="Han L."/>
        </authorList>
    </citation>
    <scope>NUCLEOTIDE SEQUENCE</scope>
</reference>
<evidence type="ECO:0000313" key="2">
    <source>
        <dbReference type="EMBL" id="AVQ10163.1"/>
    </source>
</evidence>
<evidence type="ECO:0000256" key="1">
    <source>
        <dbReference type="SAM" id="MobiDB-lite"/>
    </source>
</evidence>
<feature type="region of interest" description="Disordered" evidence="1">
    <location>
        <begin position="1"/>
        <end position="48"/>
    </location>
</feature>